<dbReference type="AlphaFoldDB" id="A0A1G2R264"/>
<protein>
    <recommendedName>
        <fullName evidence="1">DUF4325 domain-containing protein</fullName>
    </recommendedName>
</protein>
<dbReference type="SUPFAM" id="SSF46785">
    <property type="entry name" value="Winged helix' DNA-binding domain"/>
    <property type="match status" value="1"/>
</dbReference>
<evidence type="ECO:0000313" key="3">
    <source>
        <dbReference type="Proteomes" id="UP000178065"/>
    </source>
</evidence>
<name>A0A1G2R264_9BACT</name>
<dbReference type="InterPro" id="IPR036890">
    <property type="entry name" value="HATPase_C_sf"/>
</dbReference>
<dbReference type="InterPro" id="IPR025474">
    <property type="entry name" value="DUF4325"/>
</dbReference>
<sequence length="344" mass="39461">MDTKQKIADFLRGKKRATSTEIARDLNFSRQYASQVLHGMALAGQVKKFGSTRGAFYVLPERVDELGPAASRRRLRNRNLKEHEVFERFVAASPAFQAAPENIRGILSYAFSEMLNNAIEHSQSLFIEVHLESDLHTIRFQVSDFGVGVFRNVMKQRGLKSELEAMQDLLKGKVTTDPKAHTGEGIFFTSKAGDRFLLESFGYRMVVDNLLPDVFFQQEKRVNRGTRVTFAIARKSPRRLNDLFKEYQSGPGSYAFDKTEVHVRLFTMGTIYVSRSQARRILVGLEKFKKIILDFERVPNIGQAFADEIFRVFQSRHPNISIVPLNMNETVRFMVQRVEKPSRQ</sequence>
<proteinExistence type="predicted"/>
<feature type="domain" description="DUF4325" evidence="1">
    <location>
        <begin position="279"/>
        <end position="331"/>
    </location>
</feature>
<dbReference type="Proteomes" id="UP000178065">
    <property type="component" value="Unassembled WGS sequence"/>
</dbReference>
<dbReference type="STRING" id="1802448.A2672_01350"/>
<dbReference type="Gene3D" id="1.10.10.10">
    <property type="entry name" value="Winged helix-like DNA-binding domain superfamily/Winged helix DNA-binding domain"/>
    <property type="match status" value="1"/>
</dbReference>
<evidence type="ECO:0000259" key="1">
    <source>
        <dbReference type="Pfam" id="PF14213"/>
    </source>
</evidence>
<dbReference type="Pfam" id="PF14213">
    <property type="entry name" value="DUF4325"/>
    <property type="match status" value="1"/>
</dbReference>
<organism evidence="2 3">
    <name type="scientific">Candidatus Wildermuthbacteria bacterium RIFCSPHIGHO2_01_FULL_49_22b</name>
    <dbReference type="NCBI Taxonomy" id="1802448"/>
    <lineage>
        <taxon>Bacteria</taxon>
        <taxon>Candidatus Wildermuthiibacteriota</taxon>
    </lineage>
</organism>
<accession>A0A1G2R264</accession>
<comment type="caution">
    <text evidence="2">The sequence shown here is derived from an EMBL/GenBank/DDBJ whole genome shotgun (WGS) entry which is preliminary data.</text>
</comment>
<reference evidence="2 3" key="1">
    <citation type="journal article" date="2016" name="Nat. Commun.">
        <title>Thousands of microbial genomes shed light on interconnected biogeochemical processes in an aquifer system.</title>
        <authorList>
            <person name="Anantharaman K."/>
            <person name="Brown C.T."/>
            <person name="Hug L.A."/>
            <person name="Sharon I."/>
            <person name="Castelle C.J."/>
            <person name="Probst A.J."/>
            <person name="Thomas B.C."/>
            <person name="Singh A."/>
            <person name="Wilkins M.J."/>
            <person name="Karaoz U."/>
            <person name="Brodie E.L."/>
            <person name="Williams K.H."/>
            <person name="Hubbard S.S."/>
            <person name="Banfield J.F."/>
        </authorList>
    </citation>
    <scope>NUCLEOTIDE SEQUENCE [LARGE SCALE GENOMIC DNA]</scope>
</reference>
<dbReference type="SUPFAM" id="SSF55874">
    <property type="entry name" value="ATPase domain of HSP90 chaperone/DNA topoisomerase II/histidine kinase"/>
    <property type="match status" value="1"/>
</dbReference>
<dbReference type="EMBL" id="MHTT01000002">
    <property type="protein sequence ID" value="OHA66479.1"/>
    <property type="molecule type" value="Genomic_DNA"/>
</dbReference>
<evidence type="ECO:0000313" key="2">
    <source>
        <dbReference type="EMBL" id="OHA66479.1"/>
    </source>
</evidence>
<dbReference type="InterPro" id="IPR036388">
    <property type="entry name" value="WH-like_DNA-bd_sf"/>
</dbReference>
<dbReference type="InterPro" id="IPR036390">
    <property type="entry name" value="WH_DNA-bd_sf"/>
</dbReference>
<dbReference type="Gene3D" id="3.30.565.10">
    <property type="entry name" value="Histidine kinase-like ATPase, C-terminal domain"/>
    <property type="match status" value="1"/>
</dbReference>
<gene>
    <name evidence="2" type="ORF">A2672_01350</name>
</gene>